<dbReference type="InterPro" id="IPR016024">
    <property type="entry name" value="ARM-type_fold"/>
</dbReference>
<evidence type="ECO:0000256" key="2">
    <source>
        <dbReference type="SAM" id="MobiDB-lite"/>
    </source>
</evidence>
<keyword evidence="5" id="KW-1185">Reference proteome</keyword>
<proteinExistence type="inferred from homology"/>
<dbReference type="PANTHER" id="PTHR22100">
    <property type="entry name" value="WINGS APART-LIKE PROTEIN HOMOLOG"/>
    <property type="match status" value="1"/>
</dbReference>
<evidence type="ECO:0000256" key="1">
    <source>
        <dbReference type="ARBA" id="ARBA00006854"/>
    </source>
</evidence>
<evidence type="ECO:0000259" key="3">
    <source>
        <dbReference type="Pfam" id="PF07814"/>
    </source>
</evidence>
<feature type="domain" description="Wings apart-like protein C-terminal" evidence="3">
    <location>
        <begin position="145"/>
        <end position="486"/>
    </location>
</feature>
<dbReference type="InterPro" id="IPR039874">
    <property type="entry name" value="WAPL"/>
</dbReference>
<feature type="compositionally biased region" description="Low complexity" evidence="2">
    <location>
        <begin position="66"/>
        <end position="80"/>
    </location>
</feature>
<name>A0ABR4PQJ6_9HELO</name>
<gene>
    <name evidence="4" type="ORF">PVAG01_02418</name>
</gene>
<feature type="region of interest" description="Disordered" evidence="2">
    <location>
        <begin position="1"/>
        <end position="88"/>
    </location>
</feature>
<comment type="similarity">
    <text evidence="1">Belongs to the WAPL family.</text>
</comment>
<dbReference type="InterPro" id="IPR022771">
    <property type="entry name" value="WAPL_C"/>
</dbReference>
<dbReference type="PANTHER" id="PTHR22100:SF13">
    <property type="entry name" value="WINGS APART-LIKE PROTEIN HOMOLOG"/>
    <property type="match status" value="1"/>
</dbReference>
<accession>A0ABR4PQJ6</accession>
<evidence type="ECO:0000313" key="4">
    <source>
        <dbReference type="EMBL" id="KAL3425627.1"/>
    </source>
</evidence>
<protein>
    <submittedName>
        <fullName evidence="4">Rheb small monomeric gtpase</fullName>
    </submittedName>
</protein>
<dbReference type="Pfam" id="PF07814">
    <property type="entry name" value="WAPL"/>
    <property type="match status" value="1"/>
</dbReference>
<organism evidence="4 5">
    <name type="scientific">Phlyctema vagabunda</name>
    <dbReference type="NCBI Taxonomy" id="108571"/>
    <lineage>
        <taxon>Eukaryota</taxon>
        <taxon>Fungi</taxon>
        <taxon>Dikarya</taxon>
        <taxon>Ascomycota</taxon>
        <taxon>Pezizomycotina</taxon>
        <taxon>Leotiomycetes</taxon>
        <taxon>Helotiales</taxon>
        <taxon>Dermateaceae</taxon>
        <taxon>Phlyctema</taxon>
    </lineage>
</organism>
<dbReference type="EMBL" id="JBFCZG010000002">
    <property type="protein sequence ID" value="KAL3425627.1"/>
    <property type="molecule type" value="Genomic_DNA"/>
</dbReference>
<dbReference type="SUPFAM" id="SSF48371">
    <property type="entry name" value="ARM repeat"/>
    <property type="match status" value="1"/>
</dbReference>
<dbReference type="InterPro" id="IPR011989">
    <property type="entry name" value="ARM-like"/>
</dbReference>
<dbReference type="Gene3D" id="1.25.10.10">
    <property type="entry name" value="Leucine-rich Repeat Variant"/>
    <property type="match status" value="1"/>
</dbReference>
<sequence length="608" mass="68021">MRKPNLQTMPRRRLIDTLVEQTKFEEDSEEDEAPDSQPSEVESVKDDPAKLSHDQFAEILSQALGQDSLSQPLPSSQTSQGVGPRVTYSRQRSMLAESDLLDQLSVDMPFQAASQSGKPRRGAIPATTLSSFQEDEEMLDLAPAVTSVHELRQAGANQRFLEEIEDLLDTIGKPVSPLSSMRRTGLSELSSRLKDKNFLRQFRDNGIEQRFFLHLGQEQDVVAGFYIITVLTLVLADASMPHLVTHIRRNGISRLLVRLIGAKDPISKTAKDRKSNMSKMALGLLSEHQKYFLTLPLWGDLKPLLLSPRTVALKCLELMVRQTREAGKADDIFSKEMTSILFDILKTVSDLNSVESLQSQGAVDFHLALSVLELHSIKAMTARDESIWISDYLPVVVNTVEILLVQTASEFATLRYMLLRLVVNVTNNDPKASEVFAKKEVLGILGQAIIAKFNKISEDLDEDELCEALGQLVVALGVMINLAESSTVRECFNGLCDEPHDPLVPMVQLFMDNEARMLEANTQEESQRNVAFGYLSILLGYLALSPTISERIRVRQKGLTLQPLLTSIEQFISYHKAVDDILEAEEDGYSRQTGLTDRLEALVERLRR</sequence>
<feature type="compositionally biased region" description="Basic and acidic residues" evidence="2">
    <location>
        <begin position="42"/>
        <end position="56"/>
    </location>
</feature>
<reference evidence="4 5" key="1">
    <citation type="submission" date="2024-06" db="EMBL/GenBank/DDBJ databases">
        <title>Complete genome of Phlyctema vagabunda strain 19-DSS-EL-015.</title>
        <authorList>
            <person name="Fiorenzani C."/>
        </authorList>
    </citation>
    <scope>NUCLEOTIDE SEQUENCE [LARGE SCALE GENOMIC DNA]</scope>
    <source>
        <strain evidence="4 5">19-DSS-EL-015</strain>
    </source>
</reference>
<comment type="caution">
    <text evidence="4">The sequence shown here is derived from an EMBL/GenBank/DDBJ whole genome shotgun (WGS) entry which is preliminary data.</text>
</comment>
<dbReference type="Proteomes" id="UP001629113">
    <property type="component" value="Unassembled WGS sequence"/>
</dbReference>
<evidence type="ECO:0000313" key="5">
    <source>
        <dbReference type="Proteomes" id="UP001629113"/>
    </source>
</evidence>